<proteinExistence type="predicted"/>
<dbReference type="EMBL" id="MT631607">
    <property type="protein sequence ID" value="QNO55253.1"/>
    <property type="molecule type" value="Genomic_DNA"/>
</dbReference>
<protein>
    <submittedName>
        <fullName evidence="1">Uncharacterized protein</fullName>
    </submittedName>
</protein>
<reference evidence="1" key="1">
    <citation type="submission" date="2020-06" db="EMBL/GenBank/DDBJ databases">
        <title>Unique genomic features of the anaerobic methanotrophic archaea.</title>
        <authorList>
            <person name="Chadwick G.L."/>
            <person name="Skennerton C.T."/>
            <person name="Laso-Perez R."/>
            <person name="Leu A.O."/>
            <person name="Speth D.R."/>
            <person name="Yu H."/>
            <person name="Morgan-Lang C."/>
            <person name="Hatzenpichler R."/>
            <person name="Goudeau D."/>
            <person name="Malmstrom R."/>
            <person name="Brazelton W.J."/>
            <person name="Woyke T."/>
            <person name="Hallam S.J."/>
            <person name="Tyson G.W."/>
            <person name="Wegener G."/>
            <person name="Boetius A."/>
            <person name="Orphan V."/>
        </authorList>
    </citation>
    <scope>NUCLEOTIDE SEQUENCE</scope>
</reference>
<sequence>MMSEKEETAGERRARWLKREAERAEEGGRKVKKIRCSRCGKEIEEFMDVRGRALCIDCYVEEDVNYSLP</sequence>
<dbReference type="AlphaFoldDB" id="A0A7G9Z4R9"/>
<organism evidence="1">
    <name type="scientific">Candidatus Methanophaga sp. ANME-1 ERB7</name>
    <dbReference type="NCBI Taxonomy" id="2759913"/>
    <lineage>
        <taxon>Archaea</taxon>
        <taxon>Methanobacteriati</taxon>
        <taxon>Methanobacteriota</taxon>
        <taxon>Stenosarchaea group</taxon>
        <taxon>Methanomicrobia</taxon>
        <taxon>Candidatus Methanophagales</taxon>
        <taxon>Candidatus Methanophagaceae</taxon>
        <taxon>Candidatus Methanophaga</taxon>
    </lineage>
</organism>
<gene>
    <name evidence="1" type="ORF">AJDLPONB_00007</name>
</gene>
<name>A0A7G9Z4R9_9EURY</name>
<evidence type="ECO:0000313" key="1">
    <source>
        <dbReference type="EMBL" id="QNO55253.1"/>
    </source>
</evidence>
<accession>A0A7G9Z4R9</accession>